<feature type="transmembrane region" description="Helical" evidence="15">
    <location>
        <begin position="211"/>
        <end position="232"/>
    </location>
</feature>
<dbReference type="Pfam" id="PF00119">
    <property type="entry name" value="ATP-synt_A"/>
    <property type="match status" value="1"/>
</dbReference>
<keyword evidence="5" id="KW-0813">Transport</keyword>
<feature type="transmembrane region" description="Helical" evidence="15">
    <location>
        <begin position="367"/>
        <end position="391"/>
    </location>
</feature>
<keyword evidence="9" id="KW-0496">Mitochondrion</keyword>
<comment type="similarity">
    <text evidence="3">Belongs to the ATPase A chain family.</text>
</comment>
<keyword evidence="9" id="KW-0999">Mitochondrion inner membrane</keyword>
<dbReference type="OrthoDB" id="994699at2759"/>
<keyword evidence="16" id="KW-1185">Reference proteome</keyword>
<dbReference type="KEGG" id="sind:105155288"/>
<evidence type="ECO:0000256" key="12">
    <source>
        <dbReference type="ARBA" id="ARBA00023136"/>
    </source>
</evidence>
<proteinExistence type="inferred from homology"/>
<evidence type="ECO:0000256" key="5">
    <source>
        <dbReference type="ARBA" id="ARBA00022448"/>
    </source>
</evidence>
<evidence type="ECO:0000256" key="8">
    <source>
        <dbReference type="ARBA" id="ARBA00022781"/>
    </source>
</evidence>
<evidence type="ECO:0000256" key="13">
    <source>
        <dbReference type="ARBA" id="ARBA00023310"/>
    </source>
</evidence>
<dbReference type="AlphaFoldDB" id="A0A6I9SR39"/>
<evidence type="ECO:0000256" key="10">
    <source>
        <dbReference type="ARBA" id="ARBA00022989"/>
    </source>
</evidence>
<evidence type="ECO:0000256" key="9">
    <source>
        <dbReference type="ARBA" id="ARBA00022792"/>
    </source>
</evidence>
<dbReference type="PRINTS" id="PR00123">
    <property type="entry name" value="ATPASEA"/>
</dbReference>
<name>A0A6I9SR39_SESIN</name>
<evidence type="ECO:0000256" key="15">
    <source>
        <dbReference type="SAM" id="Phobius"/>
    </source>
</evidence>
<feature type="non-terminal residue" evidence="17">
    <location>
        <position position="1"/>
    </location>
</feature>
<comment type="function">
    <text evidence="1">Mitochondrial membrane ATP synthase (F(1)F(0) ATP synthase or Complex V) produces ATP from ADP in the presence of a proton gradient across the membrane which is generated by electron transport complexes of the respiratory chain. F-type ATPases consist of two structural domains, F(1) - containing the extramembraneous catalytic core and F(0) - containing the membrane proton channel, linked together by a central stalk and a peripheral stalk. During catalysis, ATP synthesis in the catalytic domain of F(1) is coupled via a rotary mechanism of the central stalk subunits to proton translocation. Key component of the proton channel; it may play a direct role in the translocation of protons across the membrane.</text>
</comment>
<dbReference type="FunCoup" id="A0A6I9SR39">
    <property type="interactions" value="21"/>
</dbReference>
<dbReference type="PANTHER" id="PTHR11410:SF0">
    <property type="entry name" value="ATP SYNTHASE SUBUNIT A"/>
    <property type="match status" value="1"/>
</dbReference>
<dbReference type="NCBIfam" id="NF004482">
    <property type="entry name" value="PRK05815.2-4"/>
    <property type="match status" value="1"/>
</dbReference>
<sequence length="421" mass="46713">IDIDIYEDHLGLNLDSERVVELQAEIGEKFKEAVKSAGDERLFSKPEDYTAAIEQLHGESESIEFLQSLSNDLVKNGANGETYKEGIQMWIDLMMPSPLDQFSILPLIPMKIGGLYFSFTNASLFMLLTLSLVLLLVYFVTKKGGGNSVPNAWQSLVELIYDFVPNLVNEQIGGLSGNVKQKFFPCISVTFTFSLFRNLQGMIPYSFTVTSHFLITLGLSFSLFIGITIVGFQKNGLHFLSFSLPAGVPLPLAPFLVLLELIPHCFRALSLGIRLFANMMAGHSSVKILSGSAWTMLCMNDLFYFIGDPGPLFIVLALTGLELGVAISQAHVSTISICIYLNDATNLHQSAYLFIIEEKRGNVYCDYWLMIKFLLVLLVEFLPLALVPVLSRMPASILERMTWFHVATLSSPSDPALCLCC</sequence>
<dbReference type="GO" id="GO:0005743">
    <property type="term" value="C:mitochondrial inner membrane"/>
    <property type="evidence" value="ECO:0007669"/>
    <property type="project" value="UniProtKB-SubCell"/>
</dbReference>
<evidence type="ECO:0000313" key="16">
    <source>
        <dbReference type="Proteomes" id="UP000504604"/>
    </source>
</evidence>
<reference evidence="17" key="1">
    <citation type="submission" date="2025-08" db="UniProtKB">
        <authorList>
            <consortium name="RefSeq"/>
        </authorList>
    </citation>
    <scope>IDENTIFICATION</scope>
</reference>
<gene>
    <name evidence="17" type="primary">LOC105155288</name>
</gene>
<dbReference type="GO" id="GO:0045259">
    <property type="term" value="C:proton-transporting ATP synthase complex"/>
    <property type="evidence" value="ECO:0007669"/>
    <property type="project" value="UniProtKB-KW"/>
</dbReference>
<evidence type="ECO:0000256" key="14">
    <source>
        <dbReference type="ARBA" id="ARBA00032954"/>
    </source>
</evidence>
<evidence type="ECO:0000256" key="11">
    <source>
        <dbReference type="ARBA" id="ARBA00023065"/>
    </source>
</evidence>
<dbReference type="Proteomes" id="UP000504604">
    <property type="component" value="Unplaced"/>
</dbReference>
<keyword evidence="11" id="KW-0406">Ion transport</keyword>
<keyword evidence="6" id="KW-0138">CF(0)</keyword>
<comment type="subunit">
    <text evidence="4">F-type ATPases have 2 components, CF(1) - the catalytic core - and CF(0) - the membrane proton channel. CF(1) has five subunits: alpha(3), beta(3), gamma(1), delta(1), epsilon(1). CF(0) has three main subunits: a, b and c.</text>
</comment>
<dbReference type="InterPro" id="IPR045083">
    <property type="entry name" value="ATP_synth_F0_asu_bact/mt"/>
</dbReference>
<keyword evidence="12 15" id="KW-0472">Membrane</keyword>
<dbReference type="HAMAP" id="MF_01393">
    <property type="entry name" value="ATP_synth_a_bact"/>
    <property type="match status" value="1"/>
</dbReference>
<accession>A0A6I9SR39</accession>
<dbReference type="Gene3D" id="1.20.120.220">
    <property type="entry name" value="ATP synthase, F0 complex, subunit A"/>
    <property type="match status" value="1"/>
</dbReference>
<keyword evidence="13" id="KW-0066">ATP synthesis</keyword>
<evidence type="ECO:0000256" key="3">
    <source>
        <dbReference type="ARBA" id="ARBA00006810"/>
    </source>
</evidence>
<dbReference type="InterPro" id="IPR023011">
    <property type="entry name" value="ATP_synth_F0_asu_AS"/>
</dbReference>
<dbReference type="SUPFAM" id="SSF81336">
    <property type="entry name" value="F1F0 ATP synthase subunit A"/>
    <property type="match status" value="1"/>
</dbReference>
<dbReference type="RefSeq" id="XP_011069463.1">
    <property type="nucleotide sequence ID" value="XM_011071161.2"/>
</dbReference>
<feature type="transmembrane region" description="Helical" evidence="15">
    <location>
        <begin position="115"/>
        <end position="140"/>
    </location>
</feature>
<dbReference type="PROSITE" id="PS00449">
    <property type="entry name" value="ATPASE_A"/>
    <property type="match status" value="1"/>
</dbReference>
<evidence type="ECO:0000256" key="7">
    <source>
        <dbReference type="ARBA" id="ARBA00022692"/>
    </source>
</evidence>
<evidence type="ECO:0000256" key="2">
    <source>
        <dbReference type="ARBA" id="ARBA00004448"/>
    </source>
</evidence>
<dbReference type="GeneID" id="105155288"/>
<keyword evidence="7 15" id="KW-0812">Transmembrane</keyword>
<dbReference type="InParanoid" id="A0A6I9SR39"/>
<evidence type="ECO:0000256" key="4">
    <source>
        <dbReference type="ARBA" id="ARBA00011648"/>
    </source>
</evidence>
<keyword evidence="10 15" id="KW-1133">Transmembrane helix</keyword>
<evidence type="ECO:0000256" key="1">
    <source>
        <dbReference type="ARBA" id="ARBA00002070"/>
    </source>
</evidence>
<dbReference type="NCBIfam" id="TIGR01131">
    <property type="entry name" value="ATP_synt_6_or_A"/>
    <property type="match status" value="1"/>
</dbReference>
<dbReference type="InterPro" id="IPR035908">
    <property type="entry name" value="F0_ATP_A_sf"/>
</dbReference>
<dbReference type="FunFam" id="1.20.120.220:FF:000003">
    <property type="entry name" value="ATP synthase subunit a"/>
    <property type="match status" value="1"/>
</dbReference>
<protein>
    <recommendedName>
        <fullName evidence="14">F-ATPase protein 6</fullName>
    </recommendedName>
</protein>
<organism evidence="16 17">
    <name type="scientific">Sesamum indicum</name>
    <name type="common">Oriental sesame</name>
    <name type="synonym">Sesamum orientale</name>
    <dbReference type="NCBI Taxonomy" id="4182"/>
    <lineage>
        <taxon>Eukaryota</taxon>
        <taxon>Viridiplantae</taxon>
        <taxon>Streptophyta</taxon>
        <taxon>Embryophyta</taxon>
        <taxon>Tracheophyta</taxon>
        <taxon>Spermatophyta</taxon>
        <taxon>Magnoliopsida</taxon>
        <taxon>eudicotyledons</taxon>
        <taxon>Gunneridae</taxon>
        <taxon>Pentapetalae</taxon>
        <taxon>asterids</taxon>
        <taxon>lamiids</taxon>
        <taxon>Lamiales</taxon>
        <taxon>Pedaliaceae</taxon>
        <taxon>Sesamum</taxon>
    </lineage>
</organism>
<comment type="subcellular location">
    <subcellularLocation>
        <location evidence="2">Mitochondrion inner membrane</location>
        <topology evidence="2">Multi-pass membrane protein</topology>
    </subcellularLocation>
</comment>
<evidence type="ECO:0000256" key="6">
    <source>
        <dbReference type="ARBA" id="ARBA00022547"/>
    </source>
</evidence>
<dbReference type="GO" id="GO:0046933">
    <property type="term" value="F:proton-transporting ATP synthase activity, rotational mechanism"/>
    <property type="evidence" value="ECO:0007669"/>
    <property type="project" value="TreeGrafter"/>
</dbReference>
<evidence type="ECO:0000313" key="17">
    <source>
        <dbReference type="RefSeq" id="XP_011069463.1"/>
    </source>
</evidence>
<dbReference type="CDD" id="cd00310">
    <property type="entry name" value="ATP-synt_Fo_a_6"/>
    <property type="match status" value="1"/>
</dbReference>
<keyword evidence="8" id="KW-0375">Hydrogen ion transport</keyword>
<dbReference type="PANTHER" id="PTHR11410">
    <property type="entry name" value="ATP SYNTHASE SUBUNIT A"/>
    <property type="match status" value="1"/>
</dbReference>
<dbReference type="InterPro" id="IPR000568">
    <property type="entry name" value="ATP_synth_F0_asu"/>
</dbReference>